<dbReference type="PANTHER" id="PTHR45947">
    <property type="entry name" value="SULFOQUINOVOSYL TRANSFERASE SQD2"/>
    <property type="match status" value="1"/>
</dbReference>
<evidence type="ECO:0000259" key="1">
    <source>
        <dbReference type="Pfam" id="PF00534"/>
    </source>
</evidence>
<dbReference type="InterPro" id="IPR001296">
    <property type="entry name" value="Glyco_trans_1"/>
</dbReference>
<evidence type="ECO:0000313" key="4">
    <source>
        <dbReference type="Proteomes" id="UP000665020"/>
    </source>
</evidence>
<dbReference type="AlphaFoldDB" id="A0A8A7K6E0"/>
<dbReference type="Pfam" id="PF13439">
    <property type="entry name" value="Glyco_transf_4"/>
    <property type="match status" value="1"/>
</dbReference>
<dbReference type="PANTHER" id="PTHR45947:SF3">
    <property type="entry name" value="SULFOQUINOVOSYL TRANSFERASE SQD2"/>
    <property type="match status" value="1"/>
</dbReference>
<dbReference type="RefSeq" id="WP_230869750.1">
    <property type="nucleotide sequence ID" value="NZ_CP046640.1"/>
</dbReference>
<feature type="domain" description="Glycosyl transferase family 1" evidence="1">
    <location>
        <begin position="190"/>
        <end position="354"/>
    </location>
</feature>
<reference evidence="3" key="1">
    <citation type="submission" date="2019-12" db="EMBL/GenBank/DDBJ databases">
        <authorList>
            <person name="zhang j."/>
            <person name="sun C.M."/>
        </authorList>
    </citation>
    <scope>NUCLEOTIDE SEQUENCE</scope>
    <source>
        <strain evidence="3">NS-1</strain>
    </source>
</reference>
<gene>
    <name evidence="3" type="ORF">GM661_02485</name>
</gene>
<evidence type="ECO:0000313" key="3">
    <source>
        <dbReference type="EMBL" id="QTL96921.1"/>
    </source>
</evidence>
<dbReference type="InterPro" id="IPR028098">
    <property type="entry name" value="Glyco_trans_4-like_N"/>
</dbReference>
<protein>
    <submittedName>
        <fullName evidence="3">Glycosyltransferase</fullName>
    </submittedName>
</protein>
<organism evidence="3 4">
    <name type="scientific">Iocasia fonsfrigidae</name>
    <dbReference type="NCBI Taxonomy" id="2682810"/>
    <lineage>
        <taxon>Bacteria</taxon>
        <taxon>Bacillati</taxon>
        <taxon>Bacillota</taxon>
        <taxon>Clostridia</taxon>
        <taxon>Halanaerobiales</taxon>
        <taxon>Halanaerobiaceae</taxon>
        <taxon>Iocasia</taxon>
    </lineage>
</organism>
<dbReference type="SUPFAM" id="SSF53756">
    <property type="entry name" value="UDP-Glycosyltransferase/glycogen phosphorylase"/>
    <property type="match status" value="1"/>
</dbReference>
<dbReference type="EMBL" id="CP046640">
    <property type="protein sequence ID" value="QTL96921.1"/>
    <property type="molecule type" value="Genomic_DNA"/>
</dbReference>
<name>A0A8A7K6E0_9FIRM</name>
<dbReference type="Gene3D" id="3.40.50.2000">
    <property type="entry name" value="Glycogen Phosphorylase B"/>
    <property type="match status" value="2"/>
</dbReference>
<proteinExistence type="predicted"/>
<dbReference type="GO" id="GO:0016757">
    <property type="term" value="F:glycosyltransferase activity"/>
    <property type="evidence" value="ECO:0007669"/>
    <property type="project" value="InterPro"/>
</dbReference>
<evidence type="ECO:0000259" key="2">
    <source>
        <dbReference type="Pfam" id="PF13439"/>
    </source>
</evidence>
<dbReference type="Pfam" id="PF00534">
    <property type="entry name" value="Glycos_transf_1"/>
    <property type="match status" value="1"/>
</dbReference>
<dbReference type="KEGG" id="ifn:GM661_02485"/>
<keyword evidence="4" id="KW-1185">Reference proteome</keyword>
<dbReference type="Proteomes" id="UP000665020">
    <property type="component" value="Chromosome"/>
</dbReference>
<sequence length="386" mass="43861">MRIGVFSDSYKPYLSGVVKSIESFSYQLRKKGHQVYIFAPDYPEAEKKKDVFRFRSLPVPTNDDFRLAIPISSHIIQQVKKLELDIIHTHSPFMMGWLGRHVAQKLSLPLVFTYHTLYGEYAHYAPFAKGLARKLVVKYSRDYCQTCDIVITPTEFVKKRLLSYGITTPVRTIPTGISLEPYQASNGKDIRERYKDSADEKLLLFVGRLGQEKNVELLIKSFKVVRENLSKCKLLIIGDGPERKKLARMSRELLVDDYVVFTGQLSHDKVIDYYCGCDLFVFPSVTETQGLVILEAMAGGMPVTAINAAGSSIMVDNNINGILTKDDYYLFANGIIDILTDEEKYKYLKENALKKAADLSMDKMVDRLIASYQETLSQQRAKKSLA</sequence>
<dbReference type="InterPro" id="IPR050194">
    <property type="entry name" value="Glycosyltransferase_grp1"/>
</dbReference>
<accession>A0A8A7K6E0</accession>
<dbReference type="CDD" id="cd03817">
    <property type="entry name" value="GT4_UGDG-like"/>
    <property type="match status" value="1"/>
</dbReference>
<feature type="domain" description="Glycosyltransferase subfamily 4-like N-terminal" evidence="2">
    <location>
        <begin position="15"/>
        <end position="180"/>
    </location>
</feature>